<reference evidence="2" key="1">
    <citation type="journal article" date="2014" name="Int. J. Syst. Evol. Microbiol.">
        <title>Complete genome sequence of Corynebacterium casei LMG S-19264T (=DSM 44701T), isolated from a smear-ripened cheese.</title>
        <authorList>
            <consortium name="US DOE Joint Genome Institute (JGI-PGF)"/>
            <person name="Walter F."/>
            <person name="Albersmeier A."/>
            <person name="Kalinowski J."/>
            <person name="Ruckert C."/>
        </authorList>
    </citation>
    <scope>NUCLEOTIDE SEQUENCE</scope>
    <source>
        <strain evidence="2">CGMCC 1.15085</strain>
    </source>
</reference>
<dbReference type="Pfam" id="PF01636">
    <property type="entry name" value="APH"/>
    <property type="match status" value="1"/>
</dbReference>
<organism evidence="2 3">
    <name type="scientific">Flexivirga endophytica</name>
    <dbReference type="NCBI Taxonomy" id="1849103"/>
    <lineage>
        <taxon>Bacteria</taxon>
        <taxon>Bacillati</taxon>
        <taxon>Actinomycetota</taxon>
        <taxon>Actinomycetes</taxon>
        <taxon>Micrococcales</taxon>
        <taxon>Dermacoccaceae</taxon>
        <taxon>Flexivirga</taxon>
    </lineage>
</organism>
<sequence>MAYLTNDGRVEHPDEPTPDAAFVVRLLRDQFPDLAGHYVRPSNASGSSNWVFRVGDAYAVRLPRSDSYTADLLTEAEFLPRLAPYLDVPVPDVRFLAEPSVAFPRPWTVVTWVPGATPSAMAPPRQARMAVGLGRFMRRLHDVDTFGSAAGPERWGYRAGEPVTDEIDGWADRAARLLEDIFDPGQVQKAWRRLRDVPPASAPPCWIHTDLSIENLLVSPDGDLVGVVDFGGLGIGDRSVDLLYAWSMFDPSARDVLRSESDTDEATWLRARAWAFVGPGLLTIADYRHSMPDRTARLTRMVEVIAEEVGVPLR</sequence>
<protein>
    <submittedName>
        <fullName evidence="2">Aminoglycoside phosphotransferase</fullName>
    </submittedName>
</protein>
<dbReference type="InterPro" id="IPR002575">
    <property type="entry name" value="Aminoglycoside_PTrfase"/>
</dbReference>
<reference evidence="2" key="2">
    <citation type="submission" date="2020-09" db="EMBL/GenBank/DDBJ databases">
        <authorList>
            <person name="Sun Q."/>
            <person name="Zhou Y."/>
        </authorList>
    </citation>
    <scope>NUCLEOTIDE SEQUENCE</scope>
    <source>
        <strain evidence="2">CGMCC 1.15085</strain>
    </source>
</reference>
<dbReference type="AlphaFoldDB" id="A0A916T739"/>
<feature type="domain" description="Aminoglycoside phosphotransferase" evidence="1">
    <location>
        <begin position="44"/>
        <end position="274"/>
    </location>
</feature>
<evidence type="ECO:0000313" key="2">
    <source>
        <dbReference type="EMBL" id="GGB31719.1"/>
    </source>
</evidence>
<name>A0A916T739_9MICO</name>
<dbReference type="PANTHER" id="PTHR21310">
    <property type="entry name" value="AMINOGLYCOSIDE PHOSPHOTRANSFERASE-RELATED-RELATED"/>
    <property type="match status" value="1"/>
</dbReference>
<evidence type="ECO:0000259" key="1">
    <source>
        <dbReference type="Pfam" id="PF01636"/>
    </source>
</evidence>
<dbReference type="EMBL" id="BMHI01000003">
    <property type="protein sequence ID" value="GGB31719.1"/>
    <property type="molecule type" value="Genomic_DNA"/>
</dbReference>
<keyword evidence="3" id="KW-1185">Reference proteome</keyword>
<comment type="caution">
    <text evidence="2">The sequence shown here is derived from an EMBL/GenBank/DDBJ whole genome shotgun (WGS) entry which is preliminary data.</text>
</comment>
<accession>A0A916T739</accession>
<proteinExistence type="predicted"/>
<dbReference type="Gene3D" id="3.30.200.20">
    <property type="entry name" value="Phosphorylase Kinase, domain 1"/>
    <property type="match status" value="1"/>
</dbReference>
<evidence type="ECO:0000313" key="3">
    <source>
        <dbReference type="Proteomes" id="UP000636793"/>
    </source>
</evidence>
<gene>
    <name evidence="2" type="ORF">GCM10011492_22970</name>
</gene>
<dbReference type="PANTHER" id="PTHR21310:SF42">
    <property type="entry name" value="BIFUNCTIONAL AAC_APH"/>
    <property type="match status" value="1"/>
</dbReference>
<dbReference type="InterPro" id="IPR011009">
    <property type="entry name" value="Kinase-like_dom_sf"/>
</dbReference>
<dbReference type="Gene3D" id="3.90.1200.10">
    <property type="match status" value="1"/>
</dbReference>
<dbReference type="Proteomes" id="UP000636793">
    <property type="component" value="Unassembled WGS sequence"/>
</dbReference>
<dbReference type="SUPFAM" id="SSF56112">
    <property type="entry name" value="Protein kinase-like (PK-like)"/>
    <property type="match status" value="1"/>
</dbReference>
<dbReference type="CDD" id="cd05155">
    <property type="entry name" value="APH_ChoK_like_1"/>
    <property type="match status" value="1"/>
</dbReference>
<dbReference type="InterPro" id="IPR051678">
    <property type="entry name" value="AGP_Transferase"/>
</dbReference>